<organism evidence="1">
    <name type="scientific">Rhizophagus irregularis (strain DAOM 181602 / DAOM 197198 / MUCL 43194)</name>
    <name type="common">Arbuscular mycorrhizal fungus</name>
    <name type="synonym">Glomus intraradices</name>
    <dbReference type="NCBI Taxonomy" id="747089"/>
    <lineage>
        <taxon>Eukaryota</taxon>
        <taxon>Fungi</taxon>
        <taxon>Fungi incertae sedis</taxon>
        <taxon>Mucoromycota</taxon>
        <taxon>Glomeromycotina</taxon>
        <taxon>Glomeromycetes</taxon>
        <taxon>Glomerales</taxon>
        <taxon>Glomeraceae</taxon>
        <taxon>Rhizophagus</taxon>
    </lineage>
</organism>
<evidence type="ECO:0000313" key="1">
    <source>
        <dbReference type="EMBL" id="ESA05569.1"/>
    </source>
</evidence>
<dbReference type="EMBL" id="KI292858">
    <property type="protein sequence ID" value="ESA05569.1"/>
    <property type="molecule type" value="Genomic_DNA"/>
</dbReference>
<proteinExistence type="predicted"/>
<reference evidence="1" key="1">
    <citation type="submission" date="2013-07" db="EMBL/GenBank/DDBJ databases">
        <title>The genome of an arbuscular mycorrhizal fungus provides insights into the evolution of the oldest plant symbiosis.</title>
        <authorList>
            <consortium name="DOE Joint Genome Institute"/>
            <person name="Tisserant E."/>
            <person name="Malbreil M."/>
            <person name="Kuo A."/>
            <person name="Kohler A."/>
            <person name="Symeonidi A."/>
            <person name="Balestrini R."/>
            <person name="Charron P."/>
            <person name="Duensing N."/>
            <person name="Frei-dit-Frey N."/>
            <person name="Gianinazzi-Pearson V."/>
            <person name="Gilbert B."/>
            <person name="Handa Y."/>
            <person name="Hijri M."/>
            <person name="Kaul R."/>
            <person name="Kawaguchi M."/>
            <person name="Krajinski F."/>
            <person name="Lammers P."/>
            <person name="Lapierre D."/>
            <person name="Masclaux F.G."/>
            <person name="Murat C."/>
            <person name="Morin E."/>
            <person name="Ndikumana S."/>
            <person name="Pagni M."/>
            <person name="Petitpierre D."/>
            <person name="Requena N."/>
            <person name="Rosikiewicz P."/>
            <person name="Riley R."/>
            <person name="Saito K."/>
            <person name="San Clemente H."/>
            <person name="Shapiro H."/>
            <person name="van Tuinen D."/>
            <person name="Becard G."/>
            <person name="Bonfante P."/>
            <person name="Paszkowski U."/>
            <person name="Shachar-Hill Y."/>
            <person name="Young J.P."/>
            <person name="Sanders I.R."/>
            <person name="Henrissat B."/>
            <person name="Rensing S.A."/>
            <person name="Grigoriev I.V."/>
            <person name="Corradi N."/>
            <person name="Roux C."/>
            <person name="Martin F."/>
        </authorList>
    </citation>
    <scope>NUCLEOTIDE SEQUENCE</scope>
    <source>
        <strain evidence="1">DAOM 197198</strain>
    </source>
</reference>
<gene>
    <name evidence="1" type="ORF">GLOINDRAFT_35371</name>
</gene>
<dbReference type="AlphaFoldDB" id="U9TBN0"/>
<sequence>MVVSTPKTSQILHIWSSHPVSWPVILTKLEFQLKYNGLQHIYHNDLKSLTLFALLQRPGNNEWFGS</sequence>
<name>U9TBN0_RHIID</name>
<accession>U9TBN0</accession>
<dbReference type="HOGENOM" id="CLU_2832480_0_0_1"/>
<protein>
    <submittedName>
        <fullName evidence="1">Uncharacterized protein</fullName>
    </submittedName>
</protein>